<evidence type="ECO:0000313" key="3">
    <source>
        <dbReference type="Proteomes" id="UP000184301"/>
    </source>
</evidence>
<dbReference type="EMBL" id="FQZY01000006">
    <property type="protein sequence ID" value="SHJ29457.1"/>
    <property type="molecule type" value="Genomic_DNA"/>
</dbReference>
<sequence>MDIHAFWAYVVCSKTKGELYMAEMKNICGKIPIELHEQVRAEIEQTESSTQLFLQKIIEEHFMKKGAVSMAEARTIAVQVSEELFGRFKAVVAKKHCKQKEFLIEIITQAIAAEEAKWEASEQAARLQEPTGELPEAEHDTEE</sequence>
<protein>
    <submittedName>
        <fullName evidence="2">Uncharacterized protein</fullName>
    </submittedName>
</protein>
<proteinExistence type="predicted"/>
<accession>A0A1M6I4Q6</accession>
<reference evidence="2 3" key="1">
    <citation type="submission" date="2016-11" db="EMBL/GenBank/DDBJ databases">
        <authorList>
            <person name="Jaros S."/>
            <person name="Januszkiewicz K."/>
            <person name="Wedrychowicz H."/>
        </authorList>
    </citation>
    <scope>NUCLEOTIDE SEQUENCE [LARGE SCALE GENOMIC DNA]</scope>
    <source>
        <strain evidence="2 3">DSM 15480</strain>
    </source>
</reference>
<keyword evidence="3" id="KW-1185">Reference proteome</keyword>
<evidence type="ECO:0000313" key="2">
    <source>
        <dbReference type="EMBL" id="SHJ29457.1"/>
    </source>
</evidence>
<gene>
    <name evidence="2" type="ORF">SAMN02745243_00227</name>
</gene>
<dbReference type="STRING" id="1121950.SAMN02745243_00227"/>
<evidence type="ECO:0000256" key="1">
    <source>
        <dbReference type="SAM" id="MobiDB-lite"/>
    </source>
</evidence>
<name>A0A1M6I4Q6_9FIRM</name>
<organism evidence="2 3">
    <name type="scientific">Hespellia stercorisuis DSM 15480</name>
    <dbReference type="NCBI Taxonomy" id="1121950"/>
    <lineage>
        <taxon>Bacteria</taxon>
        <taxon>Bacillati</taxon>
        <taxon>Bacillota</taxon>
        <taxon>Clostridia</taxon>
        <taxon>Lachnospirales</taxon>
        <taxon>Lachnospiraceae</taxon>
        <taxon>Hespellia</taxon>
    </lineage>
</organism>
<dbReference type="AlphaFoldDB" id="A0A1M6I4Q6"/>
<feature type="region of interest" description="Disordered" evidence="1">
    <location>
        <begin position="119"/>
        <end position="143"/>
    </location>
</feature>
<dbReference type="Proteomes" id="UP000184301">
    <property type="component" value="Unassembled WGS sequence"/>
</dbReference>